<proteinExistence type="predicted"/>
<dbReference type="InterPro" id="IPR003379">
    <property type="entry name" value="Carboxylase_cons_dom"/>
</dbReference>
<dbReference type="InterPro" id="IPR055268">
    <property type="entry name" value="PCB-like"/>
</dbReference>
<dbReference type="InterPro" id="IPR013785">
    <property type="entry name" value="Aldolase_TIM"/>
</dbReference>
<dbReference type="GO" id="GO:0004736">
    <property type="term" value="F:pyruvate carboxylase activity"/>
    <property type="evidence" value="ECO:0007669"/>
    <property type="project" value="TreeGrafter"/>
</dbReference>
<comment type="caution">
    <text evidence="2">The sequence shown here is derived from an EMBL/GenBank/DDBJ whole genome shotgun (WGS) entry which is preliminary data.</text>
</comment>
<organism evidence="2 3">
    <name type="scientific">Neopusillimonas maritima</name>
    <dbReference type="NCBI Taxonomy" id="2026239"/>
    <lineage>
        <taxon>Bacteria</taxon>
        <taxon>Pseudomonadati</taxon>
        <taxon>Pseudomonadota</taxon>
        <taxon>Betaproteobacteria</taxon>
        <taxon>Burkholderiales</taxon>
        <taxon>Alcaligenaceae</taxon>
        <taxon>Neopusillimonas</taxon>
    </lineage>
</organism>
<protein>
    <submittedName>
        <fullName evidence="2">Biotin carboxyl carrier protein</fullName>
    </submittedName>
</protein>
<dbReference type="SUPFAM" id="SSF89000">
    <property type="entry name" value="post-HMGL domain-like"/>
    <property type="match status" value="1"/>
</dbReference>
<accession>A0A3A1YSP0</accession>
<gene>
    <name evidence="2" type="ORF">CJP73_06895</name>
</gene>
<dbReference type="Pfam" id="PF00682">
    <property type="entry name" value="HMGL-like"/>
    <property type="match status" value="1"/>
</dbReference>
<dbReference type="PANTHER" id="PTHR43778">
    <property type="entry name" value="PYRUVATE CARBOXYLASE"/>
    <property type="match status" value="1"/>
</dbReference>
<name>A0A3A1YSP0_9BURK</name>
<evidence type="ECO:0000313" key="3">
    <source>
        <dbReference type="Proteomes" id="UP000266206"/>
    </source>
</evidence>
<dbReference type="PROSITE" id="PS50991">
    <property type="entry name" value="PYR_CT"/>
    <property type="match status" value="1"/>
</dbReference>
<dbReference type="EMBL" id="NQYH01000004">
    <property type="protein sequence ID" value="RIY41253.1"/>
    <property type="molecule type" value="Genomic_DNA"/>
</dbReference>
<feature type="domain" description="Pyruvate carboxyltransferase" evidence="1">
    <location>
        <begin position="6"/>
        <end position="270"/>
    </location>
</feature>
<dbReference type="CDD" id="cd07937">
    <property type="entry name" value="DRE_TIM_PC_TC_5S"/>
    <property type="match status" value="1"/>
</dbReference>
<dbReference type="GO" id="GO:0006094">
    <property type="term" value="P:gluconeogenesis"/>
    <property type="evidence" value="ECO:0007669"/>
    <property type="project" value="TreeGrafter"/>
</dbReference>
<dbReference type="Pfam" id="PF02436">
    <property type="entry name" value="PYC_OADA"/>
    <property type="match status" value="1"/>
</dbReference>
<dbReference type="Proteomes" id="UP000266206">
    <property type="component" value="Unassembled WGS sequence"/>
</dbReference>
<reference evidence="2 3" key="1">
    <citation type="submission" date="2017-08" db="EMBL/GenBank/DDBJ databases">
        <title>Pusillimonas indicus sp. nov., a member of the family Alcaligenaceae isolated from surface seawater.</title>
        <authorList>
            <person name="Li J."/>
        </authorList>
    </citation>
    <scope>NUCLEOTIDE SEQUENCE [LARGE SCALE GENOMIC DNA]</scope>
    <source>
        <strain evidence="2 3">L52-1-41</strain>
    </source>
</reference>
<dbReference type="GO" id="GO:0005737">
    <property type="term" value="C:cytoplasm"/>
    <property type="evidence" value="ECO:0007669"/>
    <property type="project" value="TreeGrafter"/>
</dbReference>
<dbReference type="OrthoDB" id="9760256at2"/>
<dbReference type="RefSeq" id="WP_114419418.1">
    <property type="nucleotide sequence ID" value="NZ_NQYH01000004.1"/>
</dbReference>
<dbReference type="AlphaFoldDB" id="A0A3A1YSP0"/>
<dbReference type="Gene3D" id="3.20.20.70">
    <property type="entry name" value="Aldolase class I"/>
    <property type="match status" value="1"/>
</dbReference>
<dbReference type="SUPFAM" id="SSF51569">
    <property type="entry name" value="Aldolase"/>
    <property type="match status" value="1"/>
</dbReference>
<sequence length="489" mass="54321">MTQKKIQFIDTTLRDGNQSLWGATGLRTGMMLQIASVLDQVGYYAIDFSTSTHMAVTVRFHKEDPWERLRLMKSRLKNTPLTFLSTGMRFISWETAHPEVMALSYQLLVNNGIERFMVMDPMNTTQAVINNCQAIAKAGASEVIGALVYTVSPIHDDAFFAQMARELAAQPFINRVYLKDPGGLLTPDRARTLLPALREAVGSKPLELHSHCTIGLAPFTYPEAPGLGVDALHTAAQPLGNGSSQPAVENVISNLESRGVAHDLDLDAMAKVSEYFTSLAKAEGLPMGIPQEYDERYFAHQLPGGMIGTMKRQLREMRQAHRLPEVYEEVERVRAELGYPIMVTPFSQVVGTMAVMNVLSPERYANVPDEVIRYVVGRFGTPPGDVDPNVRDRIEQLPRAKELVGQSPMPPLAELRKKFSPKLSDEEFLLRAVMPAEQVDAMVAAGPCRQDYNPSVAPVEHLIKALSERPAVKHARIERDGFLMELRGQ</sequence>
<dbReference type="InterPro" id="IPR000891">
    <property type="entry name" value="PYR_CT"/>
</dbReference>
<evidence type="ECO:0000313" key="2">
    <source>
        <dbReference type="EMBL" id="RIY41253.1"/>
    </source>
</evidence>
<dbReference type="PANTHER" id="PTHR43778:SF2">
    <property type="entry name" value="PYRUVATE CARBOXYLASE, MITOCHONDRIAL"/>
    <property type="match status" value="1"/>
</dbReference>
<evidence type="ECO:0000259" key="1">
    <source>
        <dbReference type="PROSITE" id="PS50991"/>
    </source>
</evidence>